<sequence>MVQVQVKEQFYQGKISDEQCEDVIINTSDFIGIVDGVTSKSTFRFNGQTSGKLASTMIASILKNSAPEMTINQFVARVNSFFAQFYEQVDFPYDKASQGLQAVTVVYSRHYHQLWQIGDAQINLDGQMQPNTKPSDDVLANFRSLILKTSGLSNSALEPQADPGRQAILPWLLKATQFANSADNEWGYTVLNGDPIPDALLKVITLDDAPHEIALASDGYPEVTLELASTEAALATVLANDPLCCQQYRSTKGLVVGNRSFDDRSYIRFETTPG</sequence>
<dbReference type="PATRIC" id="fig|1423776.4.peg.1645"/>
<protein>
    <recommendedName>
        <fullName evidence="3">PPM-type phosphatase domain-containing protein</fullName>
    </recommendedName>
</protein>
<name>A0A0R1LQ42_9LACO</name>
<dbReference type="AlphaFoldDB" id="A0A0R1LQ42"/>
<gene>
    <name evidence="1" type="ORF">FD04_GL001625</name>
</gene>
<reference evidence="1 2" key="1">
    <citation type="journal article" date="2015" name="Genome Announc.">
        <title>Expanding the biotechnology potential of lactobacilli through comparative genomics of 213 strains and associated genera.</title>
        <authorList>
            <person name="Sun Z."/>
            <person name="Harris H.M."/>
            <person name="McCann A."/>
            <person name="Guo C."/>
            <person name="Argimon S."/>
            <person name="Zhang W."/>
            <person name="Yang X."/>
            <person name="Jeffery I.B."/>
            <person name="Cooney J.C."/>
            <person name="Kagawa T.F."/>
            <person name="Liu W."/>
            <person name="Song Y."/>
            <person name="Salvetti E."/>
            <person name="Wrobel A."/>
            <person name="Rasinkangas P."/>
            <person name="Parkhill J."/>
            <person name="Rea M.C."/>
            <person name="O'Sullivan O."/>
            <person name="Ritari J."/>
            <person name="Douillard F.P."/>
            <person name="Paul Ross R."/>
            <person name="Yang R."/>
            <person name="Briner A.E."/>
            <person name="Felis G.E."/>
            <person name="de Vos W.M."/>
            <person name="Barrangou R."/>
            <person name="Klaenhammer T.R."/>
            <person name="Caufield P.W."/>
            <person name="Cui Y."/>
            <person name="Zhang H."/>
            <person name="O'Toole P.W."/>
        </authorList>
    </citation>
    <scope>NUCLEOTIDE SEQUENCE [LARGE SCALE GENOMIC DNA]</scope>
    <source>
        <strain evidence="1 2">DSM 19909</strain>
    </source>
</reference>
<accession>A0A0R1LQ42</accession>
<evidence type="ECO:0000313" key="2">
    <source>
        <dbReference type="Proteomes" id="UP000051160"/>
    </source>
</evidence>
<organism evidence="1 2">
    <name type="scientific">Secundilactobacillus odoratitofui DSM 19909 = JCM 15043</name>
    <dbReference type="NCBI Taxonomy" id="1423776"/>
    <lineage>
        <taxon>Bacteria</taxon>
        <taxon>Bacillati</taxon>
        <taxon>Bacillota</taxon>
        <taxon>Bacilli</taxon>
        <taxon>Lactobacillales</taxon>
        <taxon>Lactobacillaceae</taxon>
        <taxon>Secundilactobacillus</taxon>
    </lineage>
</organism>
<dbReference type="EMBL" id="AZEE01000029">
    <property type="protein sequence ID" value="KRK97592.1"/>
    <property type="molecule type" value="Genomic_DNA"/>
</dbReference>
<evidence type="ECO:0000313" key="1">
    <source>
        <dbReference type="EMBL" id="KRK97592.1"/>
    </source>
</evidence>
<dbReference type="Proteomes" id="UP000051160">
    <property type="component" value="Unassembled WGS sequence"/>
</dbReference>
<comment type="caution">
    <text evidence="1">The sequence shown here is derived from an EMBL/GenBank/DDBJ whole genome shotgun (WGS) entry which is preliminary data.</text>
</comment>
<dbReference type="OrthoDB" id="508128at2"/>
<dbReference type="RefSeq" id="WP_054701732.1">
    <property type="nucleotide sequence ID" value="NZ_AZEE01000029.1"/>
</dbReference>
<evidence type="ECO:0008006" key="3">
    <source>
        <dbReference type="Google" id="ProtNLM"/>
    </source>
</evidence>
<proteinExistence type="predicted"/>
<keyword evidence="2" id="KW-1185">Reference proteome</keyword>
<dbReference type="STRING" id="1423776.FD04_GL001625"/>